<evidence type="ECO:0000313" key="2">
    <source>
        <dbReference type="EMBL" id="CAI9104209.1"/>
    </source>
</evidence>
<sequence>MAETNQTAISVVEPEDFVETVNENVVDNPIVIPSEDVIATPSNDVGAIGVPIHAAQRYVVNINGLINTKKQPFHHSCQSGDTLEGSKSIQKNKVKSVEMCLIDAQGSKIQATIPGRIVKDFANSFKEGCVRRLLRFDCCLNISGGFKCAKHEYKIVFMSNTNVEAAFDFDIPDHVFEFTPLAEVTNFVANFDYCFGEMILKLW</sequence>
<dbReference type="InterPro" id="IPR012340">
    <property type="entry name" value="NA-bd_OB-fold"/>
</dbReference>
<dbReference type="AlphaFoldDB" id="A0AAV1D8N3"/>
<dbReference type="EMBL" id="OX459121">
    <property type="protein sequence ID" value="CAI9104209.1"/>
    <property type="molecule type" value="Genomic_DNA"/>
</dbReference>
<dbReference type="CDD" id="cd04480">
    <property type="entry name" value="RPA1_DBD_A_like"/>
    <property type="match status" value="1"/>
</dbReference>
<evidence type="ECO:0000313" key="3">
    <source>
        <dbReference type="Proteomes" id="UP001161247"/>
    </source>
</evidence>
<dbReference type="Proteomes" id="UP001161247">
    <property type="component" value="Chromosome 4"/>
</dbReference>
<dbReference type="SUPFAM" id="SSF50249">
    <property type="entry name" value="Nucleic acid-binding proteins"/>
    <property type="match status" value="1"/>
</dbReference>
<feature type="domain" description="Replication protein A 70 kDa DNA-binding subunit B/D first OB fold" evidence="1">
    <location>
        <begin position="89"/>
        <end position="164"/>
    </location>
</feature>
<evidence type="ECO:0000259" key="1">
    <source>
        <dbReference type="Pfam" id="PF02721"/>
    </source>
</evidence>
<reference evidence="2" key="1">
    <citation type="submission" date="2023-03" db="EMBL/GenBank/DDBJ databases">
        <authorList>
            <person name="Julca I."/>
        </authorList>
    </citation>
    <scope>NUCLEOTIDE SEQUENCE</scope>
</reference>
<accession>A0AAV1D8N3</accession>
<organism evidence="2 3">
    <name type="scientific">Oldenlandia corymbosa var. corymbosa</name>
    <dbReference type="NCBI Taxonomy" id="529605"/>
    <lineage>
        <taxon>Eukaryota</taxon>
        <taxon>Viridiplantae</taxon>
        <taxon>Streptophyta</taxon>
        <taxon>Embryophyta</taxon>
        <taxon>Tracheophyta</taxon>
        <taxon>Spermatophyta</taxon>
        <taxon>Magnoliopsida</taxon>
        <taxon>eudicotyledons</taxon>
        <taxon>Gunneridae</taxon>
        <taxon>Pentapetalae</taxon>
        <taxon>asterids</taxon>
        <taxon>lamiids</taxon>
        <taxon>Gentianales</taxon>
        <taxon>Rubiaceae</taxon>
        <taxon>Rubioideae</taxon>
        <taxon>Spermacoceae</taxon>
        <taxon>Hedyotis-Oldenlandia complex</taxon>
        <taxon>Oldenlandia</taxon>
    </lineage>
</organism>
<dbReference type="Gene3D" id="2.40.50.140">
    <property type="entry name" value="Nucleic acid-binding proteins"/>
    <property type="match status" value="1"/>
</dbReference>
<dbReference type="InterPro" id="IPR003871">
    <property type="entry name" value="RFA1B/D_OB_1st"/>
</dbReference>
<dbReference type="Pfam" id="PF02721">
    <property type="entry name" value="DUF223"/>
    <property type="match status" value="1"/>
</dbReference>
<keyword evidence="3" id="KW-1185">Reference proteome</keyword>
<gene>
    <name evidence="2" type="ORF">OLC1_LOCUS13184</name>
</gene>
<proteinExistence type="predicted"/>
<protein>
    <submittedName>
        <fullName evidence="2">OLC1v1002838C1</fullName>
    </submittedName>
</protein>
<name>A0AAV1D8N3_OLDCO</name>